<reference evidence="10 11" key="1">
    <citation type="submission" date="2012-04" db="EMBL/GenBank/DDBJ databases">
        <title>The Genome Sequence of Saprolegnia declina VS20.</title>
        <authorList>
            <consortium name="The Broad Institute Genome Sequencing Platform"/>
            <person name="Russ C."/>
            <person name="Nusbaum C."/>
            <person name="Tyler B."/>
            <person name="van West P."/>
            <person name="Dieguez-Uribeondo J."/>
            <person name="de Bruijn I."/>
            <person name="Tripathy S."/>
            <person name="Jiang R."/>
            <person name="Young S.K."/>
            <person name="Zeng Q."/>
            <person name="Gargeya S."/>
            <person name="Fitzgerald M."/>
            <person name="Haas B."/>
            <person name="Abouelleil A."/>
            <person name="Alvarado L."/>
            <person name="Arachchi H.M."/>
            <person name="Berlin A."/>
            <person name="Chapman S.B."/>
            <person name="Goldberg J."/>
            <person name="Griggs A."/>
            <person name="Gujja S."/>
            <person name="Hansen M."/>
            <person name="Howarth C."/>
            <person name="Imamovic A."/>
            <person name="Larimer J."/>
            <person name="McCowen C."/>
            <person name="Montmayeur A."/>
            <person name="Murphy C."/>
            <person name="Neiman D."/>
            <person name="Pearson M."/>
            <person name="Priest M."/>
            <person name="Roberts A."/>
            <person name="Saif S."/>
            <person name="Shea T."/>
            <person name="Sisk P."/>
            <person name="Sykes S."/>
            <person name="Wortman J."/>
            <person name="Nusbaum C."/>
            <person name="Birren B."/>
        </authorList>
    </citation>
    <scope>NUCLEOTIDE SEQUENCE [LARGE SCALE GENOMIC DNA]</scope>
    <source>
        <strain evidence="10 11">VS20</strain>
    </source>
</reference>
<dbReference type="SUPFAM" id="SSF52467">
    <property type="entry name" value="DHS-like NAD/FAD-binding domain"/>
    <property type="match status" value="1"/>
</dbReference>
<organism evidence="10 11">
    <name type="scientific">Saprolegnia diclina (strain VS20)</name>
    <dbReference type="NCBI Taxonomy" id="1156394"/>
    <lineage>
        <taxon>Eukaryota</taxon>
        <taxon>Sar</taxon>
        <taxon>Stramenopiles</taxon>
        <taxon>Oomycota</taxon>
        <taxon>Saprolegniomycetes</taxon>
        <taxon>Saprolegniales</taxon>
        <taxon>Saprolegniaceae</taxon>
        <taxon>Saprolegnia</taxon>
    </lineage>
</organism>
<keyword evidence="5" id="KW-0520">NAD</keyword>
<feature type="compositionally biased region" description="Basic residues" evidence="8">
    <location>
        <begin position="1"/>
        <end position="12"/>
    </location>
</feature>
<feature type="binding site" evidence="7">
    <location>
        <position position="173"/>
    </location>
    <ligand>
        <name>Zn(2+)</name>
        <dbReference type="ChEBI" id="CHEBI:29105"/>
    </ligand>
</feature>
<keyword evidence="11" id="KW-1185">Reference proteome</keyword>
<feature type="region of interest" description="Disordered" evidence="8">
    <location>
        <begin position="69"/>
        <end position="90"/>
    </location>
</feature>
<keyword evidence="3 7" id="KW-0479">Metal-binding</keyword>
<evidence type="ECO:0000256" key="4">
    <source>
        <dbReference type="ARBA" id="ARBA00022833"/>
    </source>
</evidence>
<dbReference type="InterPro" id="IPR003000">
    <property type="entry name" value="Sirtuin"/>
</dbReference>
<protein>
    <recommendedName>
        <fullName evidence="1">protein acetyllysine N-acetyltransferase</fullName>
        <ecNumber evidence="1">2.3.1.286</ecNumber>
    </recommendedName>
</protein>
<dbReference type="RefSeq" id="XP_008607244.1">
    <property type="nucleotide sequence ID" value="XM_008609022.1"/>
</dbReference>
<evidence type="ECO:0000256" key="1">
    <source>
        <dbReference type="ARBA" id="ARBA00012928"/>
    </source>
</evidence>
<dbReference type="GO" id="GO:0000122">
    <property type="term" value="P:negative regulation of transcription by RNA polymerase II"/>
    <property type="evidence" value="ECO:0007669"/>
    <property type="project" value="TreeGrafter"/>
</dbReference>
<dbReference type="InterPro" id="IPR026590">
    <property type="entry name" value="Ssirtuin_cat_dom"/>
</dbReference>
<feature type="compositionally biased region" description="Low complexity" evidence="8">
    <location>
        <begin position="21"/>
        <end position="36"/>
    </location>
</feature>
<dbReference type="PANTHER" id="PTHR11085">
    <property type="entry name" value="NAD-DEPENDENT PROTEIN DEACYLASE SIRTUIN-5, MITOCHONDRIAL-RELATED"/>
    <property type="match status" value="1"/>
</dbReference>
<evidence type="ECO:0000256" key="8">
    <source>
        <dbReference type="SAM" id="MobiDB-lite"/>
    </source>
</evidence>
<dbReference type="Pfam" id="PF02146">
    <property type="entry name" value="SIR2"/>
    <property type="match status" value="1"/>
</dbReference>
<evidence type="ECO:0000259" key="9">
    <source>
        <dbReference type="PROSITE" id="PS50305"/>
    </source>
</evidence>
<feature type="domain" description="Deacetylase sirtuin-type" evidence="9">
    <location>
        <begin position="36"/>
        <end position="286"/>
    </location>
</feature>
<dbReference type="eggNOG" id="KOG1905">
    <property type="taxonomic scope" value="Eukaryota"/>
</dbReference>
<dbReference type="GO" id="GO:0003714">
    <property type="term" value="F:transcription corepressor activity"/>
    <property type="evidence" value="ECO:0007669"/>
    <property type="project" value="TreeGrafter"/>
</dbReference>
<feature type="binding site" evidence="7">
    <location>
        <position position="154"/>
    </location>
    <ligand>
        <name>Zn(2+)</name>
        <dbReference type="ChEBI" id="CHEBI:29105"/>
    </ligand>
</feature>
<dbReference type="Proteomes" id="UP000030762">
    <property type="component" value="Unassembled WGS sequence"/>
</dbReference>
<keyword evidence="2" id="KW-0808">Transferase</keyword>
<dbReference type="OrthoDB" id="424302at2759"/>
<evidence type="ECO:0000256" key="7">
    <source>
        <dbReference type="PROSITE-ProRule" id="PRU00236"/>
    </source>
</evidence>
<accession>T0S2I2</accession>
<proteinExistence type="inferred from homology"/>
<dbReference type="AlphaFoldDB" id="T0S2I2"/>
<dbReference type="PROSITE" id="PS50305">
    <property type="entry name" value="SIRTUIN"/>
    <property type="match status" value="1"/>
</dbReference>
<dbReference type="EC" id="2.3.1.286" evidence="1"/>
<feature type="binding site" evidence="7">
    <location>
        <position position="168"/>
    </location>
    <ligand>
        <name>Zn(2+)</name>
        <dbReference type="ChEBI" id="CHEBI:29105"/>
    </ligand>
</feature>
<dbReference type="OMA" id="KWTGEHP"/>
<dbReference type="GO" id="GO:0017136">
    <property type="term" value="F:histone deacetylase activity, NAD-dependent"/>
    <property type="evidence" value="ECO:0007669"/>
    <property type="project" value="TreeGrafter"/>
</dbReference>
<keyword evidence="4 7" id="KW-0862">Zinc</keyword>
<evidence type="ECO:0000256" key="5">
    <source>
        <dbReference type="ARBA" id="ARBA00023027"/>
    </source>
</evidence>
<dbReference type="EMBL" id="JH767139">
    <property type="protein sequence ID" value="EQC39183.1"/>
    <property type="molecule type" value="Genomic_DNA"/>
</dbReference>
<dbReference type="PANTHER" id="PTHR11085:SF12">
    <property type="entry name" value="NAD-DEPENDENT PROTEIN DEACYLASE SIRTUIN-6"/>
    <property type="match status" value="1"/>
</dbReference>
<dbReference type="GO" id="GO:0070403">
    <property type="term" value="F:NAD+ binding"/>
    <property type="evidence" value="ECO:0007669"/>
    <property type="project" value="InterPro"/>
</dbReference>
<dbReference type="Gene3D" id="2.20.28.200">
    <property type="match status" value="1"/>
</dbReference>
<evidence type="ECO:0000256" key="2">
    <source>
        <dbReference type="ARBA" id="ARBA00022679"/>
    </source>
</evidence>
<evidence type="ECO:0000313" key="10">
    <source>
        <dbReference type="EMBL" id="EQC39183.1"/>
    </source>
</evidence>
<dbReference type="InterPro" id="IPR050134">
    <property type="entry name" value="NAD-dep_sirtuin_deacylases"/>
</dbReference>
<evidence type="ECO:0000256" key="6">
    <source>
        <dbReference type="ARBA" id="ARBA00038170"/>
    </source>
</evidence>
<gene>
    <name evidence="10" type="ORF">SDRG_03389</name>
</gene>
<evidence type="ECO:0000313" key="11">
    <source>
        <dbReference type="Proteomes" id="UP000030762"/>
    </source>
</evidence>
<sequence>MPHRTAPKRRRSASPEPSIKADATSAASPLSSSSQTSSFDAQCERIAHLIATAKHLVVFTGAGVSTSTGVPDYRGENGIRKSSKKKQRSNAVIPDLHTLVPSPAHMALAELYRMGRVKHVVTQNVDNLHRKSGIPPDALTELHGNATFGRCDTCEYVYEEAFPVFGLCTQAACPSVKKPIEQRLSKRTRKSNGYLQRYVIGFDAPMDDIDAAIDHCEAADVALVLGTSLRVEPFCEMAGSFAKHLVLVNLQPTLPKLDKRAEATGARVYDTCDRVLARVLQILKRDMYYEVPRWSGCHAAEQCYFHDDDGSALVNVLVGRTSRAPLSPTA</sequence>
<dbReference type="GeneID" id="19944116"/>
<comment type="similarity">
    <text evidence="6">Belongs to the sirtuin family. Class IV subfamily.</text>
</comment>
<dbReference type="Gene3D" id="3.40.50.1220">
    <property type="entry name" value="TPP-binding domain"/>
    <property type="match status" value="1"/>
</dbReference>
<dbReference type="VEuPathDB" id="FungiDB:SDRG_03389"/>
<name>T0S2I2_SAPDV</name>
<dbReference type="GO" id="GO:0005634">
    <property type="term" value="C:nucleus"/>
    <property type="evidence" value="ECO:0007669"/>
    <property type="project" value="TreeGrafter"/>
</dbReference>
<evidence type="ECO:0000256" key="3">
    <source>
        <dbReference type="ARBA" id="ARBA00022723"/>
    </source>
</evidence>
<dbReference type="InParanoid" id="T0S2I2"/>
<feature type="region of interest" description="Disordered" evidence="8">
    <location>
        <begin position="1"/>
        <end position="36"/>
    </location>
</feature>
<dbReference type="GO" id="GO:0046872">
    <property type="term" value="F:metal ion binding"/>
    <property type="evidence" value="ECO:0007669"/>
    <property type="project" value="UniProtKB-KW"/>
</dbReference>
<dbReference type="STRING" id="1156394.T0S2I2"/>
<feature type="binding site" evidence="7">
    <location>
        <position position="151"/>
    </location>
    <ligand>
        <name>Zn(2+)</name>
        <dbReference type="ChEBI" id="CHEBI:29105"/>
    </ligand>
</feature>
<feature type="active site" description="Proton acceptor" evidence="7">
    <location>
        <position position="143"/>
    </location>
</feature>
<dbReference type="InterPro" id="IPR029035">
    <property type="entry name" value="DHS-like_NAD/FAD-binding_dom"/>
</dbReference>